<name>W7YMD9_9BACL</name>
<evidence type="ECO:0000313" key="3">
    <source>
        <dbReference type="Proteomes" id="UP000019364"/>
    </source>
</evidence>
<sequence>MIKYFSKNSYRWSILGSLLILVLSGCVLTNPKAEKSDGSNNVPTIPSSNVQGEEQKLRSTDESIFISKNNQDLPGSLSSKTTLGPIHIGNTKSEVLRALGNPDVRNDDGQTGYENWIYKKQVLTVQFYRSLPDMPPSSVVNIQIGAGSDLKTDTFIGISDTLVQIKKTYPTLNANEDLTMVWVNGGTKTGESGFTPTLSFKLKENTIQEIKLSNKGNDPGPIQQKPLSLADLEVGGIQIGGTIDNVVKQYGQPSEKTIAHGLGTPYWIFKKQGLTIDFGGPIWHILVMSPFKGSTRVGFILGAHPKK</sequence>
<evidence type="ECO:0000256" key="1">
    <source>
        <dbReference type="SAM" id="MobiDB-lite"/>
    </source>
</evidence>
<feature type="compositionally biased region" description="Polar residues" evidence="1">
    <location>
        <begin position="38"/>
        <end position="52"/>
    </location>
</feature>
<dbReference type="AlphaFoldDB" id="W7YMD9"/>
<dbReference type="Proteomes" id="UP000019364">
    <property type="component" value="Unassembled WGS sequence"/>
</dbReference>
<accession>W7YMD9</accession>
<dbReference type="EMBL" id="BAVZ01000013">
    <property type="protein sequence ID" value="GAF09597.1"/>
    <property type="molecule type" value="Genomic_DNA"/>
</dbReference>
<feature type="region of interest" description="Disordered" evidence="1">
    <location>
        <begin position="33"/>
        <end position="55"/>
    </location>
</feature>
<organism evidence="2 3">
    <name type="scientific">Paenibacillus pini JCM 16418</name>
    <dbReference type="NCBI Taxonomy" id="1236976"/>
    <lineage>
        <taxon>Bacteria</taxon>
        <taxon>Bacillati</taxon>
        <taxon>Bacillota</taxon>
        <taxon>Bacilli</taxon>
        <taxon>Bacillales</taxon>
        <taxon>Paenibacillaceae</taxon>
        <taxon>Paenibacillus</taxon>
    </lineage>
</organism>
<evidence type="ECO:0000313" key="2">
    <source>
        <dbReference type="EMBL" id="GAF09597.1"/>
    </source>
</evidence>
<proteinExistence type="predicted"/>
<protein>
    <recommendedName>
        <fullName evidence="4">Lipoprotein</fullName>
    </recommendedName>
</protein>
<reference evidence="2 3" key="1">
    <citation type="journal article" date="2014" name="Genome Announc.">
        <title>Draft Genome Sequence of Paenibacillus pini JCM 16418T, Isolated from the Rhizosphere of Pine Tree.</title>
        <authorList>
            <person name="Yuki M."/>
            <person name="Oshima K."/>
            <person name="Suda W."/>
            <person name="Oshida Y."/>
            <person name="Kitamura K."/>
            <person name="Iida Y."/>
            <person name="Hattori M."/>
            <person name="Ohkuma M."/>
        </authorList>
    </citation>
    <scope>NUCLEOTIDE SEQUENCE [LARGE SCALE GENOMIC DNA]</scope>
    <source>
        <strain evidence="2 3">JCM 16418</strain>
    </source>
</reference>
<comment type="caution">
    <text evidence="2">The sequence shown here is derived from an EMBL/GenBank/DDBJ whole genome shotgun (WGS) entry which is preliminary data.</text>
</comment>
<dbReference type="PROSITE" id="PS51257">
    <property type="entry name" value="PROKAR_LIPOPROTEIN"/>
    <property type="match status" value="1"/>
</dbReference>
<keyword evidence="3" id="KW-1185">Reference proteome</keyword>
<evidence type="ECO:0008006" key="4">
    <source>
        <dbReference type="Google" id="ProtNLM"/>
    </source>
</evidence>
<gene>
    <name evidence="2" type="ORF">JCM16418_3743</name>
</gene>